<organism evidence="10 11">
    <name type="scientific">Helicobacter fennelliae</name>
    <dbReference type="NCBI Taxonomy" id="215"/>
    <lineage>
        <taxon>Bacteria</taxon>
        <taxon>Pseudomonadati</taxon>
        <taxon>Campylobacterota</taxon>
        <taxon>Epsilonproteobacteria</taxon>
        <taxon>Campylobacterales</taxon>
        <taxon>Helicobacteraceae</taxon>
        <taxon>Helicobacter</taxon>
    </lineage>
</organism>
<feature type="binding site" evidence="8">
    <location>
        <begin position="189"/>
        <end position="190"/>
    </location>
    <ligand>
        <name>substrate</name>
    </ligand>
</feature>
<protein>
    <recommendedName>
        <fullName evidence="3 8">Diaminopimelate epimerase</fullName>
        <shortName evidence="8">DAP epimerase</shortName>
        <ecNumber evidence="3 8">5.1.1.7</ecNumber>
    </recommendedName>
    <alternativeName>
        <fullName evidence="8">PLP-independent amino acid racemase</fullName>
    </alternativeName>
</protein>
<comment type="caution">
    <text evidence="8">Lacks conserved residue(s) required for the propagation of feature annotation.</text>
</comment>
<dbReference type="GO" id="GO:0009089">
    <property type="term" value="P:lysine biosynthetic process via diaminopimelate"/>
    <property type="evidence" value="ECO:0007669"/>
    <property type="project" value="UniProtKB-UniRule"/>
</dbReference>
<dbReference type="EC" id="5.1.1.7" evidence="3 8"/>
<dbReference type="NCBIfam" id="TIGR00652">
    <property type="entry name" value="DapF"/>
    <property type="match status" value="1"/>
</dbReference>
<dbReference type="GO" id="GO:0005829">
    <property type="term" value="C:cytosol"/>
    <property type="evidence" value="ECO:0007669"/>
    <property type="project" value="TreeGrafter"/>
</dbReference>
<dbReference type="InterPro" id="IPR001653">
    <property type="entry name" value="DAP_epimerase_DapF"/>
</dbReference>
<comment type="catalytic activity">
    <reaction evidence="7 8">
        <text>(2S,6S)-2,6-diaminopimelate = meso-2,6-diaminopimelate</text>
        <dbReference type="Rhea" id="RHEA:15393"/>
        <dbReference type="ChEBI" id="CHEBI:57609"/>
        <dbReference type="ChEBI" id="CHEBI:57791"/>
        <dbReference type="EC" id="5.1.1.7"/>
    </reaction>
</comment>
<gene>
    <name evidence="8 10" type="primary">dapF</name>
    <name evidence="10" type="ORF">NCTC13102_00862</name>
</gene>
<dbReference type="InterPro" id="IPR018510">
    <property type="entry name" value="DAP_epimerase_AS"/>
</dbReference>
<comment type="subcellular location">
    <subcellularLocation>
        <location evidence="8">Cytoplasm</location>
    </subcellularLocation>
</comment>
<dbReference type="EMBL" id="UAWL01000006">
    <property type="protein sequence ID" value="SQB98405.1"/>
    <property type="molecule type" value="Genomic_DNA"/>
</dbReference>
<evidence type="ECO:0000256" key="7">
    <source>
        <dbReference type="ARBA" id="ARBA00051712"/>
    </source>
</evidence>
<evidence type="ECO:0000256" key="6">
    <source>
        <dbReference type="ARBA" id="ARBA00023235"/>
    </source>
</evidence>
<evidence type="ECO:0000256" key="3">
    <source>
        <dbReference type="ARBA" id="ARBA00013080"/>
    </source>
</evidence>
<feature type="binding site" evidence="8">
    <location>
        <begin position="70"/>
        <end position="71"/>
    </location>
    <ligand>
        <name>substrate</name>
    </ligand>
</feature>
<reference evidence="10 11" key="1">
    <citation type="submission" date="2018-06" db="EMBL/GenBank/DDBJ databases">
        <authorList>
            <consortium name="Pathogen Informatics"/>
            <person name="Doyle S."/>
        </authorList>
    </citation>
    <scope>NUCLEOTIDE SEQUENCE [LARGE SCALE GENOMIC DNA]</scope>
    <source>
        <strain evidence="10 11">NCTC13102</strain>
    </source>
</reference>
<evidence type="ECO:0000256" key="2">
    <source>
        <dbReference type="ARBA" id="ARBA00010219"/>
    </source>
</evidence>
<evidence type="ECO:0000313" key="10">
    <source>
        <dbReference type="EMBL" id="SQB98405.1"/>
    </source>
</evidence>
<keyword evidence="6 8" id="KW-0413">Isomerase</keyword>
<dbReference type="RefSeq" id="WP_023947879.1">
    <property type="nucleotide sequence ID" value="NZ_JAERIV010000008.1"/>
</dbReference>
<feature type="binding site" evidence="8">
    <location>
        <begin position="200"/>
        <end position="201"/>
    </location>
    <ligand>
        <name>substrate</name>
    </ligand>
</feature>
<name>A0A2X3BQH6_9HELI</name>
<evidence type="ECO:0000256" key="4">
    <source>
        <dbReference type="ARBA" id="ARBA00022605"/>
    </source>
</evidence>
<dbReference type="HAMAP" id="MF_00197">
    <property type="entry name" value="DAP_epimerase"/>
    <property type="match status" value="1"/>
</dbReference>
<proteinExistence type="inferred from homology"/>
<keyword evidence="5 8" id="KW-0457">Lysine biosynthesis</keyword>
<feature type="active site" description="Proton acceptor" evidence="8">
    <location>
        <position position="199"/>
    </location>
</feature>
<evidence type="ECO:0000256" key="9">
    <source>
        <dbReference type="PROSITE-ProRule" id="PRU10125"/>
    </source>
</evidence>
<sequence length="284" mass="31448">MVVYKYCASGNDFLIFHSFVKKNYQQLAQALCNRFSGIGADGLVVLLPNEHYAYEWDFYNADGSYASMCGNASRCVAHYAYSLGLAPKAHSFLSGAGEIRVNVEGLIVSSNLGAYKALESIGQIQEDDMQRQWYFVDTGVPHLVCFVESSSHIPTQKTKLMKTLRERYNANVNFAYKIDSQTLQVCTYERGVEDITLACGTGMAASGVIGNRFFGLEQNLKVIPPSREAVEISIKDNDKHTSNGKDNSSDDKNKGCEVYLKGAIMLVGICQVADVFDKYLRLDS</sequence>
<dbReference type="SUPFAM" id="SSF54506">
    <property type="entry name" value="Diaminopimelate epimerase-like"/>
    <property type="match status" value="2"/>
</dbReference>
<evidence type="ECO:0000256" key="8">
    <source>
        <dbReference type="HAMAP-Rule" id="MF_00197"/>
    </source>
</evidence>
<dbReference type="Proteomes" id="UP000250166">
    <property type="component" value="Unassembled WGS sequence"/>
</dbReference>
<keyword evidence="8" id="KW-0963">Cytoplasm</keyword>
<comment type="pathway">
    <text evidence="1 8">Amino-acid biosynthesis; L-lysine biosynthesis via DAP pathway; DL-2,6-diaminopimelate from LL-2,6-diaminopimelate: step 1/1.</text>
</comment>
<evidence type="ECO:0000256" key="1">
    <source>
        <dbReference type="ARBA" id="ARBA00005196"/>
    </source>
</evidence>
<comment type="similarity">
    <text evidence="2 8">Belongs to the diaminopimelate epimerase family.</text>
</comment>
<feature type="active site" description="Proton donor" evidence="8">
    <location>
        <position position="69"/>
    </location>
</feature>
<evidence type="ECO:0000256" key="5">
    <source>
        <dbReference type="ARBA" id="ARBA00023154"/>
    </source>
</evidence>
<dbReference type="PANTHER" id="PTHR31689">
    <property type="entry name" value="DIAMINOPIMELATE EPIMERASE, CHLOROPLASTIC"/>
    <property type="match status" value="1"/>
</dbReference>
<dbReference type="AlphaFoldDB" id="A0A2X3BQH6"/>
<feature type="site" description="Could be important to modulate the pK values of the two catalytic cysteine residues" evidence="8">
    <location>
        <position position="189"/>
    </location>
</feature>
<feature type="site" description="Could be important to modulate the pK values of the two catalytic cysteine residues" evidence="8">
    <location>
        <position position="142"/>
    </location>
</feature>
<dbReference type="GO" id="GO:0008837">
    <property type="term" value="F:diaminopimelate epimerase activity"/>
    <property type="evidence" value="ECO:0007669"/>
    <property type="project" value="UniProtKB-UniRule"/>
</dbReference>
<feature type="binding site" evidence="8">
    <location>
        <position position="60"/>
    </location>
    <ligand>
        <name>substrate</name>
    </ligand>
</feature>
<comment type="function">
    <text evidence="8">Catalyzes the stereoinversion of LL-2,6-diaminopimelate (L,L-DAP) to meso-diaminopimelate (meso-DAP), a precursor of L-lysine and an essential component of the bacterial peptidoglycan.</text>
</comment>
<feature type="binding site" evidence="8">
    <location>
        <position position="171"/>
    </location>
    <ligand>
        <name>substrate</name>
    </ligand>
</feature>
<dbReference type="PROSITE" id="PS01326">
    <property type="entry name" value="DAP_EPIMERASE"/>
    <property type="match status" value="1"/>
</dbReference>
<comment type="subunit">
    <text evidence="8">Homodimer.</text>
</comment>
<dbReference type="Pfam" id="PF01678">
    <property type="entry name" value="DAP_epimerase"/>
    <property type="match status" value="2"/>
</dbReference>
<evidence type="ECO:0000313" key="11">
    <source>
        <dbReference type="Proteomes" id="UP000250166"/>
    </source>
</evidence>
<dbReference type="UniPathway" id="UPA00034">
    <property type="reaction ID" value="UER00025"/>
</dbReference>
<feature type="active site" evidence="9">
    <location>
        <position position="69"/>
    </location>
</feature>
<keyword evidence="4 8" id="KW-0028">Amino-acid biosynthesis</keyword>
<dbReference type="PANTHER" id="PTHR31689:SF0">
    <property type="entry name" value="DIAMINOPIMELATE EPIMERASE"/>
    <property type="match status" value="1"/>
</dbReference>
<feature type="binding site" evidence="8">
    <location>
        <position position="11"/>
    </location>
    <ligand>
        <name>substrate</name>
    </ligand>
</feature>
<dbReference type="Gene3D" id="3.10.310.10">
    <property type="entry name" value="Diaminopimelate Epimerase, Chain A, domain 1"/>
    <property type="match status" value="2"/>
</dbReference>
<accession>A0A2X3BQH6</accession>